<dbReference type="GO" id="GO:0000287">
    <property type="term" value="F:magnesium ion binding"/>
    <property type="evidence" value="ECO:0007669"/>
    <property type="project" value="TreeGrafter"/>
</dbReference>
<organism evidence="6 7">
    <name type="scientific">Yoonia vestfoldensis SKA53</name>
    <dbReference type="NCBI Taxonomy" id="314232"/>
    <lineage>
        <taxon>Bacteria</taxon>
        <taxon>Pseudomonadati</taxon>
        <taxon>Pseudomonadota</taxon>
        <taxon>Alphaproteobacteria</taxon>
        <taxon>Rhodobacterales</taxon>
        <taxon>Paracoccaceae</taxon>
        <taxon>Yoonia</taxon>
    </lineage>
</organism>
<evidence type="ECO:0000313" key="7">
    <source>
        <dbReference type="Proteomes" id="UP000004507"/>
    </source>
</evidence>
<dbReference type="InterPro" id="IPR015813">
    <property type="entry name" value="Pyrv/PenolPyrv_kinase-like_dom"/>
</dbReference>
<dbReference type="GO" id="GO:0003864">
    <property type="term" value="F:3-methyl-2-oxobutanoate hydroxymethyltransferase activity"/>
    <property type="evidence" value="ECO:0007669"/>
    <property type="project" value="UniProtKB-EC"/>
</dbReference>
<dbReference type="eggNOG" id="COG0413">
    <property type="taxonomic scope" value="Bacteria"/>
</dbReference>
<sequence length="271" mass="29344">MTMGLYYKRPTVADIRALKGKRQLTMLYVDTPAEAAAAATAGIDMLSIIDPVWNDEMREAAGDCFVQVGLLYGELVTQEDYQRAAHRAVKVGGDCVYCASSMGTIKAIADDGIPVVGHVGLIPSKATWTGGFKAVGKTAQSALHVFNHVKRLEEIGCFGAELEVVPDRVAKEIAERTNLVLLGMGAGPYADAQYLFAEDVLGHTQGHKPRHAKTYRNFKAELDRLQLERIAAFREFKADVDGCAYPGPEHTVTITDAELERFVASLVAAAS</sequence>
<dbReference type="SUPFAM" id="SSF51621">
    <property type="entry name" value="Phosphoenolpyruvate/pyruvate domain"/>
    <property type="match status" value="1"/>
</dbReference>
<dbReference type="PANTHER" id="PTHR20881">
    <property type="entry name" value="3-METHYL-2-OXOBUTANOATE HYDROXYMETHYLTRANSFERASE"/>
    <property type="match status" value="1"/>
</dbReference>
<evidence type="ECO:0000256" key="3">
    <source>
        <dbReference type="ARBA" id="ARBA00012618"/>
    </source>
</evidence>
<dbReference type="HOGENOM" id="CLU_1057170_0_0_5"/>
<evidence type="ECO:0000256" key="2">
    <source>
        <dbReference type="ARBA" id="ARBA00011424"/>
    </source>
</evidence>
<dbReference type="InterPro" id="IPR003700">
    <property type="entry name" value="Pantoate_hydroxy_MeTrfase"/>
</dbReference>
<comment type="caution">
    <text evidence="6">The sequence shown here is derived from an EMBL/GenBank/DDBJ whole genome shotgun (WGS) entry which is preliminary data.</text>
</comment>
<dbReference type="Gene3D" id="3.20.20.60">
    <property type="entry name" value="Phosphoenolpyruvate-binding domains"/>
    <property type="match status" value="1"/>
</dbReference>
<keyword evidence="7" id="KW-1185">Reference proteome</keyword>
<dbReference type="RefSeq" id="WP_007204430.1">
    <property type="nucleotide sequence ID" value="NZ_CH672414.1"/>
</dbReference>
<evidence type="ECO:0000256" key="1">
    <source>
        <dbReference type="ARBA" id="ARBA00008676"/>
    </source>
</evidence>
<dbReference type="GO" id="GO:0015940">
    <property type="term" value="P:pantothenate biosynthetic process"/>
    <property type="evidence" value="ECO:0007669"/>
    <property type="project" value="UniProtKB-KW"/>
</dbReference>
<dbReference type="EMBL" id="AAMS01000003">
    <property type="protein sequence ID" value="EAQ07200.1"/>
    <property type="molecule type" value="Genomic_DNA"/>
</dbReference>
<dbReference type="GO" id="GO:0032259">
    <property type="term" value="P:methylation"/>
    <property type="evidence" value="ECO:0007669"/>
    <property type="project" value="UniProtKB-KW"/>
</dbReference>
<comment type="subunit">
    <text evidence="2">Homodecamer; pentamer of dimers.</text>
</comment>
<comment type="similarity">
    <text evidence="1">Belongs to the PanB family.</text>
</comment>
<evidence type="ECO:0000256" key="4">
    <source>
        <dbReference type="ARBA" id="ARBA00022655"/>
    </source>
</evidence>
<dbReference type="GO" id="GO:0008168">
    <property type="term" value="F:methyltransferase activity"/>
    <property type="evidence" value="ECO:0007669"/>
    <property type="project" value="UniProtKB-KW"/>
</dbReference>
<keyword evidence="5 6" id="KW-0808">Transferase</keyword>
<reference evidence="6 7" key="1">
    <citation type="submission" date="2006-01" db="EMBL/GenBank/DDBJ databases">
        <authorList>
            <person name="Hagstrom A."/>
            <person name="Ferriera S."/>
            <person name="Johnson J."/>
            <person name="Kravitz S."/>
            <person name="Halpern A."/>
            <person name="Remington K."/>
            <person name="Beeson K."/>
            <person name="Tran B."/>
            <person name="Rogers Y.-H."/>
            <person name="Friedman R."/>
            <person name="Venter J.C."/>
        </authorList>
    </citation>
    <scope>NUCLEOTIDE SEQUENCE [LARGE SCALE GENOMIC DNA]</scope>
    <source>
        <strain evidence="6 7">SKA53</strain>
    </source>
</reference>
<keyword evidence="4" id="KW-0566">Pantothenate biosynthesis</keyword>
<dbReference type="PANTHER" id="PTHR20881:SF0">
    <property type="entry name" value="3-METHYL-2-OXOBUTANOATE HYDROXYMETHYLTRANSFERASE"/>
    <property type="match status" value="1"/>
</dbReference>
<name>A3V3Z3_9RHOB</name>
<dbReference type="Proteomes" id="UP000004507">
    <property type="component" value="Unassembled WGS sequence"/>
</dbReference>
<keyword evidence="6" id="KW-0489">Methyltransferase</keyword>
<evidence type="ECO:0000256" key="5">
    <source>
        <dbReference type="ARBA" id="ARBA00022679"/>
    </source>
</evidence>
<dbReference type="Pfam" id="PF02548">
    <property type="entry name" value="Pantoate_transf"/>
    <property type="match status" value="1"/>
</dbReference>
<evidence type="ECO:0000313" key="6">
    <source>
        <dbReference type="EMBL" id="EAQ07200.1"/>
    </source>
</evidence>
<proteinExistence type="inferred from homology"/>
<accession>A3V3Z3</accession>
<dbReference type="EC" id="2.1.2.11" evidence="3"/>
<protein>
    <recommendedName>
        <fullName evidence="3">3-methyl-2-oxobutanoate hydroxymethyltransferase</fullName>
        <ecNumber evidence="3">2.1.2.11</ecNumber>
    </recommendedName>
</protein>
<dbReference type="InterPro" id="IPR040442">
    <property type="entry name" value="Pyrv_kinase-like_dom_sf"/>
</dbReference>
<gene>
    <name evidence="6" type="ORF">SKA53_02351</name>
</gene>
<dbReference type="AlphaFoldDB" id="A3V3Z3"/>
<dbReference type="STRING" id="314232.SKA53_02351"/>